<dbReference type="SMART" id="SM00471">
    <property type="entry name" value="HDc"/>
    <property type="match status" value="1"/>
</dbReference>
<dbReference type="PROSITE" id="PS51845">
    <property type="entry name" value="PDEASE_I_2"/>
    <property type="match status" value="1"/>
</dbReference>
<dbReference type="PANTHER" id="PTHR11347">
    <property type="entry name" value="CYCLIC NUCLEOTIDE PHOSPHODIESTERASE"/>
    <property type="match status" value="1"/>
</dbReference>
<protein>
    <recommendedName>
        <fullName evidence="6">PDEase domain-containing protein</fullName>
    </recommendedName>
</protein>
<feature type="binding site" evidence="5">
    <location>
        <position position="196"/>
    </location>
    <ligand>
        <name>Zn(2+)</name>
        <dbReference type="ChEBI" id="CHEBI:29105"/>
        <label>1</label>
    </ligand>
</feature>
<evidence type="ECO:0000259" key="6">
    <source>
        <dbReference type="PROSITE" id="PS51845"/>
    </source>
</evidence>
<evidence type="ECO:0000256" key="3">
    <source>
        <dbReference type="PIRSR" id="PIRSR623088-1"/>
    </source>
</evidence>
<feature type="binding site" evidence="4">
    <location>
        <position position="356"/>
    </location>
    <ligand>
        <name>AMP</name>
        <dbReference type="ChEBI" id="CHEBI:456215"/>
    </ligand>
</feature>
<feature type="binding site" evidence="4">
    <location>
        <position position="197"/>
    </location>
    <ligand>
        <name>AMP</name>
        <dbReference type="ChEBI" id="CHEBI:456215"/>
    </ligand>
</feature>
<feature type="domain" description="PDEase" evidence="6">
    <location>
        <begin position="74"/>
        <end position="398"/>
    </location>
</feature>
<dbReference type="SUPFAM" id="SSF109604">
    <property type="entry name" value="HD-domain/PDEase-like"/>
    <property type="match status" value="1"/>
</dbReference>
<evidence type="ECO:0000313" key="7">
    <source>
        <dbReference type="EMBL" id="CAE0102426.1"/>
    </source>
</evidence>
<feature type="binding site" evidence="5">
    <location>
        <position position="154"/>
    </location>
    <ligand>
        <name>Zn(2+)</name>
        <dbReference type="ChEBI" id="CHEBI:29105"/>
        <label>1</label>
    </ligand>
</feature>
<organism evidence="7">
    <name type="scientific">Haptolina ericina</name>
    <dbReference type="NCBI Taxonomy" id="156174"/>
    <lineage>
        <taxon>Eukaryota</taxon>
        <taxon>Haptista</taxon>
        <taxon>Haptophyta</taxon>
        <taxon>Prymnesiophyceae</taxon>
        <taxon>Prymnesiales</taxon>
        <taxon>Prymnesiaceae</taxon>
        <taxon>Haptolina</taxon>
    </lineage>
</organism>
<evidence type="ECO:0000256" key="2">
    <source>
        <dbReference type="ARBA" id="ARBA00022801"/>
    </source>
</evidence>
<feature type="binding site" evidence="4">
    <location>
        <begin position="150"/>
        <end position="154"/>
    </location>
    <ligand>
        <name>AMP</name>
        <dbReference type="ChEBI" id="CHEBI:456215"/>
    </ligand>
</feature>
<feature type="binding site" evidence="5">
    <location>
        <position position="197"/>
    </location>
    <ligand>
        <name>Zn(2+)</name>
        <dbReference type="ChEBI" id="CHEBI:29105"/>
        <label>2</label>
    </ligand>
</feature>
<dbReference type="AlphaFoldDB" id="A0A7S3AFR1"/>
<feature type="binding site" evidence="5">
    <location>
        <position position="197"/>
    </location>
    <ligand>
        <name>Zn(2+)</name>
        <dbReference type="ChEBI" id="CHEBI:29105"/>
        <label>1</label>
    </ligand>
</feature>
<feature type="binding site" evidence="5">
    <location>
        <position position="305"/>
    </location>
    <ligand>
        <name>Zn(2+)</name>
        <dbReference type="ChEBI" id="CHEBI:29105"/>
        <label>1</label>
    </ligand>
</feature>
<dbReference type="GO" id="GO:0004114">
    <property type="term" value="F:3',5'-cyclic-nucleotide phosphodiesterase activity"/>
    <property type="evidence" value="ECO:0007669"/>
    <property type="project" value="InterPro"/>
</dbReference>
<reference evidence="7" key="1">
    <citation type="submission" date="2021-01" db="EMBL/GenBank/DDBJ databases">
        <authorList>
            <person name="Corre E."/>
            <person name="Pelletier E."/>
            <person name="Niang G."/>
            <person name="Scheremetjew M."/>
            <person name="Finn R."/>
            <person name="Kale V."/>
            <person name="Holt S."/>
            <person name="Cochrane G."/>
            <person name="Meng A."/>
            <person name="Brown T."/>
            <person name="Cohen L."/>
        </authorList>
    </citation>
    <scope>NUCLEOTIDE SEQUENCE</scope>
    <source>
        <strain evidence="7">CCMP281</strain>
    </source>
</reference>
<evidence type="ECO:0000256" key="4">
    <source>
        <dbReference type="PIRSR" id="PIRSR623088-2"/>
    </source>
</evidence>
<keyword evidence="2" id="KW-0378">Hydrolase</keyword>
<sequence length="398" mass="44404">MPVSEAVDMLEGVVAKMSEGATHAKLQSTCNLMRSILRDDTPSATSADRLAALLTYPEALMAPTTPDRSAPNGPELDVGVVLPPALPDEMGRRILDWDFNIHEIPAHELPALCFGAFLTHTEFHELGINKKRLWRFVQEIAARYRNNPFHSFRHAVDVTLCTSCLVRMVQRAHKDRVGQLSDPQVVVSLLVAAMFHDTDHPGVMNGYLIATRHPLAVLYNNQSVLENHHCSTAIALLERPELNFLAPLSKEQQTQMQKYMIQAVLATDVTGHMKFLKDVEDRLASDAPEKLDPSIVIQLIIKSADISNPTRALSVYTPWISGVMEEFFTQGDAERALGLPISMNCDRKTVQVAKCQVGFITFLVKPLFQGFSKYLPELEQIAMRNLDANLEHFKNLSA</sequence>
<dbReference type="InterPro" id="IPR002073">
    <property type="entry name" value="PDEase_catalytic_dom"/>
</dbReference>
<dbReference type="CDD" id="cd00077">
    <property type="entry name" value="HDc"/>
    <property type="match status" value="1"/>
</dbReference>
<gene>
    <name evidence="7" type="ORF">HERI1096_LOCUS3083</name>
</gene>
<dbReference type="GO" id="GO:0007165">
    <property type="term" value="P:signal transduction"/>
    <property type="evidence" value="ECO:0007669"/>
    <property type="project" value="InterPro"/>
</dbReference>
<feature type="binding site" evidence="4">
    <location>
        <position position="305"/>
    </location>
    <ligand>
        <name>AMP</name>
        <dbReference type="ChEBI" id="CHEBI:456215"/>
    </ligand>
</feature>
<accession>A0A7S3AFR1</accession>
<evidence type="ECO:0000256" key="5">
    <source>
        <dbReference type="PIRSR" id="PIRSR623088-3"/>
    </source>
</evidence>
<dbReference type="InterPro" id="IPR036971">
    <property type="entry name" value="PDEase_catalytic_dom_sf"/>
</dbReference>
<dbReference type="InterPro" id="IPR023088">
    <property type="entry name" value="PDEase"/>
</dbReference>
<dbReference type="Pfam" id="PF00233">
    <property type="entry name" value="PDEase_I"/>
    <property type="match status" value="1"/>
</dbReference>
<evidence type="ECO:0000256" key="1">
    <source>
        <dbReference type="ARBA" id="ARBA00022723"/>
    </source>
</evidence>
<dbReference type="EMBL" id="HBHX01005708">
    <property type="protein sequence ID" value="CAE0102426.1"/>
    <property type="molecule type" value="Transcribed_RNA"/>
</dbReference>
<feature type="active site" description="Proton donor" evidence="3">
    <location>
        <position position="150"/>
    </location>
</feature>
<dbReference type="Gene3D" id="1.10.1300.10">
    <property type="entry name" value="3'5'-cyclic nucleotide phosphodiesterase, catalytic domain"/>
    <property type="match status" value="1"/>
</dbReference>
<dbReference type="GO" id="GO:0046872">
    <property type="term" value="F:metal ion binding"/>
    <property type="evidence" value="ECO:0007669"/>
    <property type="project" value="UniProtKB-KW"/>
</dbReference>
<keyword evidence="1 5" id="KW-0479">Metal-binding</keyword>
<name>A0A7S3AFR1_9EUKA</name>
<dbReference type="PRINTS" id="PR00387">
    <property type="entry name" value="PDIESTERASE1"/>
</dbReference>
<dbReference type="InterPro" id="IPR003607">
    <property type="entry name" value="HD/PDEase_dom"/>
</dbReference>
<proteinExistence type="predicted"/>